<accession>A0AA38J9A4</accession>
<evidence type="ECO:0000256" key="1">
    <source>
        <dbReference type="SAM" id="MobiDB-lite"/>
    </source>
</evidence>
<sequence>MGSSRSRYSQRLKSGSSSNQPQVVHSRNAGNKSVEHEEYYDSEEGTDQLLPSSPPPPSLQGILNSSGKRTAMAKPVASRKARRLKEAGPQKIVLMIPRHDKNSERKTYENRDIEFDDILDDIHTAIGCTKAKEKPTIGYKIEGMPVKADPISLTCEDDWEGLCDDVLAKQDDKNRVFKVSIIVDSEYLEALNKWVEKKKEGKGKKAKSGNGKKDNRKGGKKTQKAFTFDSDSNNGSDSNDEGGNSIMEKESCFISELTTTYGNCTLCKPKICKIGHGVHVQLTFNMRAAWAAALAHEEKGVTLITPPKTELFRAFHHSVNQSPPQSTAPADLTTPAYGSSMTVVKEIVAPLIGAFAAVNQFSNQCSTAPDIPTPSRHSHRPSPPPFDIPSSDGFDELDINPYPTIEEFFRSLDIIEPQRNLSRYVTKLTALDFYCINNIAALTLQALQDDIGMTLGNTMHVSVTVNKKVHAVDKAWKKQGRARLYEN</sequence>
<dbReference type="EMBL" id="JANVFO010000123">
    <property type="protein sequence ID" value="KAJ3711119.1"/>
    <property type="molecule type" value="Genomic_DNA"/>
</dbReference>
<reference evidence="2" key="1">
    <citation type="submission" date="2022-08" db="EMBL/GenBank/DDBJ databases">
        <authorList>
            <consortium name="DOE Joint Genome Institute"/>
            <person name="Min B."/>
            <person name="Sierra-Patev S."/>
            <person name="Naranjo-Ortiz M."/>
            <person name="Looney B."/>
            <person name="Konkel Z."/>
            <person name="Slot J.C."/>
            <person name="Sakamoto Y."/>
            <person name="Steenwyk J.L."/>
            <person name="Rokas A."/>
            <person name="Carro J."/>
            <person name="Camarero S."/>
            <person name="Ferreira P."/>
            <person name="Molpeceres G."/>
            <person name="Ruiz-duenas F.J."/>
            <person name="Serrano A."/>
            <person name="Henrissat B."/>
            <person name="Drula E."/>
            <person name="Hughes K.W."/>
            <person name="Mata J.L."/>
            <person name="Ishikawa N.K."/>
            <person name="Vargas-Isla R."/>
            <person name="Ushijima S."/>
            <person name="Smith C.A."/>
            <person name="Ahrendt S."/>
            <person name="Andreopoulos W."/>
            <person name="He G."/>
            <person name="LaButti K."/>
            <person name="Lipzen A."/>
            <person name="Ng V."/>
            <person name="Riley R."/>
            <person name="Sandor L."/>
            <person name="Barry K."/>
            <person name="Martinez A.T."/>
            <person name="Xiao Y."/>
            <person name="Gibbons J.G."/>
            <person name="Terashima K."/>
            <person name="Hibbett D.S."/>
            <person name="Grigoriev I.V."/>
        </authorList>
    </citation>
    <scope>NUCLEOTIDE SEQUENCE</scope>
    <source>
        <strain evidence="2">ET3784</strain>
    </source>
</reference>
<feature type="region of interest" description="Disordered" evidence="1">
    <location>
        <begin position="199"/>
        <end position="243"/>
    </location>
</feature>
<comment type="caution">
    <text evidence="2">The sequence shown here is derived from an EMBL/GenBank/DDBJ whole genome shotgun (WGS) entry which is preliminary data.</text>
</comment>
<feature type="region of interest" description="Disordered" evidence="1">
    <location>
        <begin position="366"/>
        <end position="391"/>
    </location>
</feature>
<feature type="region of interest" description="Disordered" evidence="1">
    <location>
        <begin position="1"/>
        <end position="84"/>
    </location>
</feature>
<feature type="compositionally biased region" description="Polar residues" evidence="1">
    <location>
        <begin position="1"/>
        <end position="31"/>
    </location>
</feature>
<evidence type="ECO:0000313" key="3">
    <source>
        <dbReference type="Proteomes" id="UP001176059"/>
    </source>
</evidence>
<gene>
    <name evidence="2" type="ORF">DFJ43DRAFT_1044418</name>
</gene>
<dbReference type="AlphaFoldDB" id="A0AA38J9A4"/>
<keyword evidence="3" id="KW-1185">Reference proteome</keyword>
<dbReference type="Proteomes" id="UP001176059">
    <property type="component" value="Unassembled WGS sequence"/>
</dbReference>
<feature type="compositionally biased region" description="Low complexity" evidence="1">
    <location>
        <begin position="229"/>
        <end position="243"/>
    </location>
</feature>
<organism evidence="2 3">
    <name type="scientific">Lentinula guzmanii</name>
    <dbReference type="NCBI Taxonomy" id="2804957"/>
    <lineage>
        <taxon>Eukaryota</taxon>
        <taxon>Fungi</taxon>
        <taxon>Dikarya</taxon>
        <taxon>Basidiomycota</taxon>
        <taxon>Agaricomycotina</taxon>
        <taxon>Agaricomycetes</taxon>
        <taxon>Agaricomycetidae</taxon>
        <taxon>Agaricales</taxon>
        <taxon>Marasmiineae</taxon>
        <taxon>Omphalotaceae</taxon>
        <taxon>Lentinula</taxon>
    </lineage>
</organism>
<name>A0AA38J9A4_9AGAR</name>
<reference evidence="2" key="2">
    <citation type="journal article" date="2023" name="Proc. Natl. Acad. Sci. U.S.A.">
        <title>A global phylogenomic analysis of the shiitake genus Lentinula.</title>
        <authorList>
            <person name="Sierra-Patev S."/>
            <person name="Min B."/>
            <person name="Naranjo-Ortiz M."/>
            <person name="Looney B."/>
            <person name="Konkel Z."/>
            <person name="Slot J.C."/>
            <person name="Sakamoto Y."/>
            <person name="Steenwyk J.L."/>
            <person name="Rokas A."/>
            <person name="Carro J."/>
            <person name="Camarero S."/>
            <person name="Ferreira P."/>
            <person name="Molpeceres G."/>
            <person name="Ruiz-Duenas F.J."/>
            <person name="Serrano A."/>
            <person name="Henrissat B."/>
            <person name="Drula E."/>
            <person name="Hughes K.W."/>
            <person name="Mata J.L."/>
            <person name="Ishikawa N.K."/>
            <person name="Vargas-Isla R."/>
            <person name="Ushijima S."/>
            <person name="Smith C.A."/>
            <person name="Donoghue J."/>
            <person name="Ahrendt S."/>
            <person name="Andreopoulos W."/>
            <person name="He G."/>
            <person name="LaButti K."/>
            <person name="Lipzen A."/>
            <person name="Ng V."/>
            <person name="Riley R."/>
            <person name="Sandor L."/>
            <person name="Barry K."/>
            <person name="Martinez A.T."/>
            <person name="Xiao Y."/>
            <person name="Gibbons J.G."/>
            <person name="Terashima K."/>
            <person name="Grigoriev I.V."/>
            <person name="Hibbett D."/>
        </authorList>
    </citation>
    <scope>NUCLEOTIDE SEQUENCE</scope>
    <source>
        <strain evidence="2">ET3784</strain>
    </source>
</reference>
<evidence type="ECO:0000313" key="2">
    <source>
        <dbReference type="EMBL" id="KAJ3711119.1"/>
    </source>
</evidence>
<proteinExistence type="predicted"/>
<protein>
    <submittedName>
        <fullName evidence="2">Uncharacterized protein</fullName>
    </submittedName>
</protein>